<comment type="caution">
    <text evidence="2">The sequence shown here is derived from an EMBL/GenBank/DDBJ whole genome shotgun (WGS) entry which is preliminary data.</text>
</comment>
<keyword evidence="1" id="KW-0812">Transmembrane</keyword>
<evidence type="ECO:0000313" key="3">
    <source>
        <dbReference type="Proteomes" id="UP001597151"/>
    </source>
</evidence>
<feature type="transmembrane region" description="Helical" evidence="1">
    <location>
        <begin position="6"/>
        <end position="26"/>
    </location>
</feature>
<sequence>MIIGVGIILGTIAAVLAAYFGSRLILGADPEDRTRDLAASVLFRVAALHGLVLALVFASEVVEYHSLAFESASEVNAISDIYYDSERYGDEASDIRDALKKYLQIVHSEEWRTLGEEGKLSPDAWAQWDAAYSIVLDLVPDSPRQVSLRDNMVRKIHLIAENRDLREHHAKTELNSMFWAAALVGVLLISVGYYSFPPKRANLALISVFAAYTGLILFTIYAMSNPFSAPAALQPILFVELFKELAN</sequence>
<accession>A0ABW3TLI0</accession>
<dbReference type="InterPro" id="IPR025333">
    <property type="entry name" value="DUF4239"/>
</dbReference>
<gene>
    <name evidence="2" type="ORF">ACFQ3C_18715</name>
</gene>
<evidence type="ECO:0008006" key="4">
    <source>
        <dbReference type="Google" id="ProtNLM"/>
    </source>
</evidence>
<keyword evidence="1" id="KW-0472">Membrane</keyword>
<keyword evidence="3" id="KW-1185">Reference proteome</keyword>
<dbReference type="RefSeq" id="WP_380795173.1">
    <property type="nucleotide sequence ID" value="NZ_JBHTKR010000012.1"/>
</dbReference>
<evidence type="ECO:0000256" key="1">
    <source>
        <dbReference type="SAM" id="Phobius"/>
    </source>
</evidence>
<protein>
    <recommendedName>
        <fullName evidence="4">DUF4239 domain-containing protein</fullName>
    </recommendedName>
</protein>
<organism evidence="2 3">
    <name type="scientific">Seohaeicola saemankumensis</name>
    <dbReference type="NCBI Taxonomy" id="481181"/>
    <lineage>
        <taxon>Bacteria</taxon>
        <taxon>Pseudomonadati</taxon>
        <taxon>Pseudomonadota</taxon>
        <taxon>Alphaproteobacteria</taxon>
        <taxon>Rhodobacterales</taxon>
        <taxon>Roseobacteraceae</taxon>
        <taxon>Seohaeicola</taxon>
    </lineage>
</organism>
<feature type="transmembrane region" description="Helical" evidence="1">
    <location>
        <begin position="177"/>
        <end position="196"/>
    </location>
</feature>
<dbReference type="Pfam" id="PF14023">
    <property type="entry name" value="Bestrophin-like"/>
    <property type="match status" value="1"/>
</dbReference>
<dbReference type="EMBL" id="JBHTKR010000012">
    <property type="protein sequence ID" value="MFD1196700.1"/>
    <property type="molecule type" value="Genomic_DNA"/>
</dbReference>
<dbReference type="Proteomes" id="UP001597151">
    <property type="component" value="Unassembled WGS sequence"/>
</dbReference>
<feature type="transmembrane region" description="Helical" evidence="1">
    <location>
        <begin position="38"/>
        <end position="58"/>
    </location>
</feature>
<keyword evidence="1" id="KW-1133">Transmembrane helix</keyword>
<name>A0ABW3TLI0_9RHOB</name>
<evidence type="ECO:0000313" key="2">
    <source>
        <dbReference type="EMBL" id="MFD1196700.1"/>
    </source>
</evidence>
<reference evidence="3" key="1">
    <citation type="journal article" date="2019" name="Int. J. Syst. Evol. Microbiol.">
        <title>The Global Catalogue of Microorganisms (GCM) 10K type strain sequencing project: providing services to taxonomists for standard genome sequencing and annotation.</title>
        <authorList>
            <consortium name="The Broad Institute Genomics Platform"/>
            <consortium name="The Broad Institute Genome Sequencing Center for Infectious Disease"/>
            <person name="Wu L."/>
            <person name="Ma J."/>
        </authorList>
    </citation>
    <scope>NUCLEOTIDE SEQUENCE [LARGE SCALE GENOMIC DNA]</scope>
    <source>
        <strain evidence="3">CCUG 55328</strain>
    </source>
</reference>
<proteinExistence type="predicted"/>
<feature type="transmembrane region" description="Helical" evidence="1">
    <location>
        <begin position="203"/>
        <end position="223"/>
    </location>
</feature>